<gene>
    <name evidence="1" type="ORF">FA95DRAFT_650228</name>
</gene>
<keyword evidence="2" id="KW-1185">Reference proteome</keyword>
<accession>A0ACB8RCQ3</accession>
<evidence type="ECO:0000313" key="2">
    <source>
        <dbReference type="Proteomes" id="UP000814033"/>
    </source>
</evidence>
<comment type="caution">
    <text evidence="1">The sequence shown here is derived from an EMBL/GenBank/DDBJ whole genome shotgun (WGS) entry which is preliminary data.</text>
</comment>
<dbReference type="EMBL" id="MU276099">
    <property type="protein sequence ID" value="KAI0041833.1"/>
    <property type="molecule type" value="Genomic_DNA"/>
</dbReference>
<dbReference type="Proteomes" id="UP000814033">
    <property type="component" value="Unassembled WGS sequence"/>
</dbReference>
<organism evidence="1 2">
    <name type="scientific">Auriscalpium vulgare</name>
    <dbReference type="NCBI Taxonomy" id="40419"/>
    <lineage>
        <taxon>Eukaryota</taxon>
        <taxon>Fungi</taxon>
        <taxon>Dikarya</taxon>
        <taxon>Basidiomycota</taxon>
        <taxon>Agaricomycotina</taxon>
        <taxon>Agaricomycetes</taxon>
        <taxon>Russulales</taxon>
        <taxon>Auriscalpiaceae</taxon>
        <taxon>Auriscalpium</taxon>
    </lineage>
</organism>
<protein>
    <submittedName>
        <fullName evidence="1">Uncharacterized protein</fullName>
    </submittedName>
</protein>
<reference evidence="1" key="1">
    <citation type="submission" date="2021-02" db="EMBL/GenBank/DDBJ databases">
        <authorList>
            <consortium name="DOE Joint Genome Institute"/>
            <person name="Ahrendt S."/>
            <person name="Looney B.P."/>
            <person name="Miyauchi S."/>
            <person name="Morin E."/>
            <person name="Drula E."/>
            <person name="Courty P.E."/>
            <person name="Chicoki N."/>
            <person name="Fauchery L."/>
            <person name="Kohler A."/>
            <person name="Kuo A."/>
            <person name="Labutti K."/>
            <person name="Pangilinan J."/>
            <person name="Lipzen A."/>
            <person name="Riley R."/>
            <person name="Andreopoulos W."/>
            <person name="He G."/>
            <person name="Johnson J."/>
            <person name="Barry K.W."/>
            <person name="Grigoriev I.V."/>
            <person name="Nagy L."/>
            <person name="Hibbett D."/>
            <person name="Henrissat B."/>
            <person name="Matheny P.B."/>
            <person name="Labbe J."/>
            <person name="Martin F."/>
        </authorList>
    </citation>
    <scope>NUCLEOTIDE SEQUENCE</scope>
    <source>
        <strain evidence="1">FP105234-sp</strain>
    </source>
</reference>
<name>A0ACB8RCQ3_9AGAM</name>
<proteinExistence type="predicted"/>
<evidence type="ECO:0000313" key="1">
    <source>
        <dbReference type="EMBL" id="KAI0041833.1"/>
    </source>
</evidence>
<sequence length="197" mass="20987">MSFGQAPSFLAYASDSDSDSSDGFNVASFVPGSKWPWSAADFSAYSYTQEVPVAEPAHTTSIAVVPGDAAAVAPVSDTKKPRRSLRKTAMLNATSAGKKVADTAGPRPKARSSLSKTAKRRPSATPGPEVLSELREPSVQGRRRAANMKNSRPLPSGWRIVKQPSPGSPASITPQRPESRVYPRIWTVARRTGCGHP</sequence>
<reference evidence="1" key="2">
    <citation type="journal article" date="2022" name="New Phytol.">
        <title>Evolutionary transition to the ectomycorrhizal habit in the genomes of a hyperdiverse lineage of mushroom-forming fungi.</title>
        <authorList>
            <person name="Looney B."/>
            <person name="Miyauchi S."/>
            <person name="Morin E."/>
            <person name="Drula E."/>
            <person name="Courty P.E."/>
            <person name="Kohler A."/>
            <person name="Kuo A."/>
            <person name="LaButti K."/>
            <person name="Pangilinan J."/>
            <person name="Lipzen A."/>
            <person name="Riley R."/>
            <person name="Andreopoulos W."/>
            <person name="He G."/>
            <person name="Johnson J."/>
            <person name="Nolan M."/>
            <person name="Tritt A."/>
            <person name="Barry K.W."/>
            <person name="Grigoriev I.V."/>
            <person name="Nagy L.G."/>
            <person name="Hibbett D."/>
            <person name="Henrissat B."/>
            <person name="Matheny P.B."/>
            <person name="Labbe J."/>
            <person name="Martin F.M."/>
        </authorList>
    </citation>
    <scope>NUCLEOTIDE SEQUENCE</scope>
    <source>
        <strain evidence="1">FP105234-sp</strain>
    </source>
</reference>